<dbReference type="SMART" id="SM00644">
    <property type="entry name" value="Ami_2"/>
    <property type="match status" value="1"/>
</dbReference>
<dbReference type="InterPro" id="IPR002502">
    <property type="entry name" value="Amidase_domain"/>
</dbReference>
<comment type="caution">
    <text evidence="6">The sequence shown here is derived from an EMBL/GenBank/DDBJ whole genome shotgun (WGS) entry which is preliminary data.</text>
</comment>
<evidence type="ECO:0000256" key="2">
    <source>
        <dbReference type="ARBA" id="ARBA00011901"/>
    </source>
</evidence>
<dbReference type="PANTHER" id="PTHR30417">
    <property type="entry name" value="N-ACETYLMURAMOYL-L-ALANINE AMIDASE AMID"/>
    <property type="match status" value="1"/>
</dbReference>
<comment type="catalytic activity">
    <reaction evidence="1">
        <text>Hydrolyzes the link between N-acetylmuramoyl residues and L-amino acid residues in certain cell-wall glycopeptides.</text>
        <dbReference type="EC" id="3.5.1.28"/>
    </reaction>
</comment>
<dbReference type="InterPro" id="IPR036505">
    <property type="entry name" value="Amidase/PGRP_sf"/>
</dbReference>
<dbReference type="GO" id="GO:0008745">
    <property type="term" value="F:N-acetylmuramoyl-L-alanine amidase activity"/>
    <property type="evidence" value="ECO:0007669"/>
    <property type="project" value="UniProtKB-EC"/>
</dbReference>
<protein>
    <recommendedName>
        <fullName evidence="2">N-acetylmuramoyl-L-alanine amidase</fullName>
        <ecNumber evidence="2">3.5.1.28</ecNumber>
    </recommendedName>
</protein>
<accession>A0A2T4YZC4</accession>
<evidence type="ECO:0000256" key="1">
    <source>
        <dbReference type="ARBA" id="ARBA00001561"/>
    </source>
</evidence>
<evidence type="ECO:0000313" key="6">
    <source>
        <dbReference type="EMBL" id="PTM52314.1"/>
    </source>
</evidence>
<dbReference type="Pfam" id="PF01510">
    <property type="entry name" value="Amidase_2"/>
    <property type="match status" value="1"/>
</dbReference>
<feature type="domain" description="N-acetylmuramoyl-L-alanine amidase" evidence="5">
    <location>
        <begin position="33"/>
        <end position="197"/>
    </location>
</feature>
<organism evidence="6 7">
    <name type="scientific">Phreatobacter oligotrophus</name>
    <dbReference type="NCBI Taxonomy" id="1122261"/>
    <lineage>
        <taxon>Bacteria</taxon>
        <taxon>Pseudomonadati</taxon>
        <taxon>Pseudomonadota</taxon>
        <taxon>Alphaproteobacteria</taxon>
        <taxon>Hyphomicrobiales</taxon>
        <taxon>Phreatobacteraceae</taxon>
        <taxon>Phreatobacter</taxon>
    </lineage>
</organism>
<dbReference type="InterPro" id="IPR051206">
    <property type="entry name" value="NAMLAA_amidase_2"/>
</dbReference>
<dbReference type="Proteomes" id="UP000241808">
    <property type="component" value="Unassembled WGS sequence"/>
</dbReference>
<keyword evidence="3" id="KW-0378">Hydrolase</keyword>
<evidence type="ECO:0000259" key="5">
    <source>
        <dbReference type="SMART" id="SM00644"/>
    </source>
</evidence>
<dbReference type="EMBL" id="PZZL01000008">
    <property type="protein sequence ID" value="PTM52314.1"/>
    <property type="molecule type" value="Genomic_DNA"/>
</dbReference>
<evidence type="ECO:0000256" key="3">
    <source>
        <dbReference type="ARBA" id="ARBA00022801"/>
    </source>
</evidence>
<sequence length="213" mass="22453">MPQAAHPATVSPVFTVAAHRLLADGRPVAFRPSPHGGSPIRPAYLVLHYTAGLTAASAIGWFLDPKAKASAHLVIGRDGAVTQMMAFDRSAWHAGVSAWAGLTGLNSHSIGIEMVNAGKLVRGPAGGWRTWTGEPVPEADVLIARHRNEPADAAWHRYSEAQVATVTAIGAALQAAYRFKGVVGHEDIAPRRKVDPGPAFPLKEVAARIMGEG</sequence>
<dbReference type="GO" id="GO:0071555">
    <property type="term" value="P:cell wall organization"/>
    <property type="evidence" value="ECO:0007669"/>
    <property type="project" value="UniProtKB-KW"/>
</dbReference>
<dbReference type="CDD" id="cd06583">
    <property type="entry name" value="PGRP"/>
    <property type="match status" value="1"/>
</dbReference>
<dbReference type="OrthoDB" id="9794842at2"/>
<keyword evidence="4" id="KW-0961">Cell wall biogenesis/degradation</keyword>
<evidence type="ECO:0000256" key="4">
    <source>
        <dbReference type="ARBA" id="ARBA00023316"/>
    </source>
</evidence>
<dbReference type="AlphaFoldDB" id="A0A2T4YZC4"/>
<dbReference type="RefSeq" id="WP_108178696.1">
    <property type="nucleotide sequence ID" value="NZ_PZZL01000008.1"/>
</dbReference>
<dbReference type="GO" id="GO:0009254">
    <property type="term" value="P:peptidoglycan turnover"/>
    <property type="evidence" value="ECO:0007669"/>
    <property type="project" value="TreeGrafter"/>
</dbReference>
<dbReference type="Gene3D" id="3.40.80.10">
    <property type="entry name" value="Peptidoglycan recognition protein-like"/>
    <property type="match status" value="1"/>
</dbReference>
<name>A0A2T4YZC4_9HYPH</name>
<dbReference type="PANTHER" id="PTHR30417:SF1">
    <property type="entry name" value="N-ACETYLMURAMOYL-L-ALANINE AMIDASE AMID"/>
    <property type="match status" value="1"/>
</dbReference>
<keyword evidence="7" id="KW-1185">Reference proteome</keyword>
<proteinExistence type="predicted"/>
<dbReference type="EC" id="3.5.1.28" evidence="2"/>
<reference evidence="6 7" key="1">
    <citation type="submission" date="2018-04" db="EMBL/GenBank/DDBJ databases">
        <title>Genomic Encyclopedia of Archaeal and Bacterial Type Strains, Phase II (KMG-II): from individual species to whole genera.</title>
        <authorList>
            <person name="Goeker M."/>
        </authorList>
    </citation>
    <scope>NUCLEOTIDE SEQUENCE [LARGE SCALE GENOMIC DNA]</scope>
    <source>
        <strain evidence="6 7">DSM 25521</strain>
    </source>
</reference>
<gene>
    <name evidence="6" type="ORF">C8P69_108114</name>
</gene>
<dbReference type="SUPFAM" id="SSF55846">
    <property type="entry name" value="N-acetylmuramoyl-L-alanine amidase-like"/>
    <property type="match status" value="1"/>
</dbReference>
<evidence type="ECO:0000313" key="7">
    <source>
        <dbReference type="Proteomes" id="UP000241808"/>
    </source>
</evidence>
<dbReference type="GO" id="GO:0009253">
    <property type="term" value="P:peptidoglycan catabolic process"/>
    <property type="evidence" value="ECO:0007669"/>
    <property type="project" value="InterPro"/>
</dbReference>